<dbReference type="AlphaFoldDB" id="A0A1M5A538"/>
<evidence type="ECO:0000313" key="2">
    <source>
        <dbReference type="Proteomes" id="UP000184404"/>
    </source>
</evidence>
<dbReference type="InterPro" id="IPR050583">
    <property type="entry name" value="Mycobacterial_A85_antigen"/>
</dbReference>
<protein>
    <recommendedName>
        <fullName evidence="3">Esterase</fullName>
    </recommendedName>
</protein>
<dbReference type="InterPro" id="IPR029058">
    <property type="entry name" value="AB_hydrolase_fold"/>
</dbReference>
<dbReference type="PANTHER" id="PTHR48098:SF6">
    <property type="entry name" value="FERRI-BACILLIBACTIN ESTERASE BESA"/>
    <property type="match status" value="1"/>
</dbReference>
<dbReference type="EMBL" id="FQUG01000010">
    <property type="protein sequence ID" value="SHF24972.1"/>
    <property type="molecule type" value="Genomic_DNA"/>
</dbReference>
<organism evidence="1 2">
    <name type="scientific">Schwartzia succinivorans DSM 10502</name>
    <dbReference type="NCBI Taxonomy" id="1123243"/>
    <lineage>
        <taxon>Bacteria</taxon>
        <taxon>Bacillati</taxon>
        <taxon>Bacillota</taxon>
        <taxon>Negativicutes</taxon>
        <taxon>Selenomonadales</taxon>
        <taxon>Selenomonadaceae</taxon>
        <taxon>Schwartzia</taxon>
    </lineage>
</organism>
<reference evidence="1 2" key="1">
    <citation type="submission" date="2016-11" db="EMBL/GenBank/DDBJ databases">
        <authorList>
            <person name="Jaros S."/>
            <person name="Januszkiewicz K."/>
            <person name="Wedrychowicz H."/>
        </authorList>
    </citation>
    <scope>NUCLEOTIDE SEQUENCE [LARGE SCALE GENOMIC DNA]</scope>
    <source>
        <strain evidence="1 2">DSM 10502</strain>
    </source>
</reference>
<dbReference type="InterPro" id="IPR000801">
    <property type="entry name" value="Esterase-like"/>
</dbReference>
<dbReference type="Pfam" id="PF00756">
    <property type="entry name" value="Esterase"/>
    <property type="match status" value="1"/>
</dbReference>
<evidence type="ECO:0008006" key="3">
    <source>
        <dbReference type="Google" id="ProtNLM"/>
    </source>
</evidence>
<dbReference type="RefSeq" id="WP_072936301.1">
    <property type="nucleotide sequence ID" value="NZ_FQUG01000010.1"/>
</dbReference>
<dbReference type="OrthoDB" id="9794761at2"/>
<keyword evidence="2" id="KW-1185">Reference proteome</keyword>
<evidence type="ECO:0000313" key="1">
    <source>
        <dbReference type="EMBL" id="SHF24972.1"/>
    </source>
</evidence>
<dbReference type="PANTHER" id="PTHR48098">
    <property type="entry name" value="ENTEROCHELIN ESTERASE-RELATED"/>
    <property type="match status" value="1"/>
</dbReference>
<gene>
    <name evidence="1" type="ORF">SAMN02745190_02195</name>
</gene>
<dbReference type="STRING" id="1123243.SAMN02745190_02195"/>
<sequence length="224" mass="24719">MKLIEAAGKAVKIFPAEKENAPLVILNTFEDDGESVYAAVKKITDVEFSLAAVGGIRWEAEMSPWKCSPVYKGGAPCTGEADVYLDTLTKEILPEILGQLLMKPSYTALAGYSLAGLFAVYALYRTDVFSRAASASGSFWFPDFLEFALNNKMTVKPDCVYFSLGDKEARVRSSMLRVVEDNTRMLNKMCNELGIRSTFELNPGNHFKDAPLRMAKGIAWMIGN</sequence>
<dbReference type="SUPFAM" id="SSF53474">
    <property type="entry name" value="alpha/beta-Hydrolases"/>
    <property type="match status" value="1"/>
</dbReference>
<dbReference type="Proteomes" id="UP000184404">
    <property type="component" value="Unassembled WGS sequence"/>
</dbReference>
<name>A0A1M5A538_9FIRM</name>
<dbReference type="Gene3D" id="3.40.50.1820">
    <property type="entry name" value="alpha/beta hydrolase"/>
    <property type="match status" value="1"/>
</dbReference>
<accession>A0A1M5A538</accession>
<proteinExistence type="predicted"/>